<dbReference type="EMBL" id="JAZHXJ010003515">
    <property type="protein sequence ID" value="KAL1835110.1"/>
    <property type="molecule type" value="Genomic_DNA"/>
</dbReference>
<organism evidence="2 3">
    <name type="scientific">Phialemonium thermophilum</name>
    <dbReference type="NCBI Taxonomy" id="223376"/>
    <lineage>
        <taxon>Eukaryota</taxon>
        <taxon>Fungi</taxon>
        <taxon>Dikarya</taxon>
        <taxon>Ascomycota</taxon>
        <taxon>Pezizomycotina</taxon>
        <taxon>Sordariomycetes</taxon>
        <taxon>Sordariomycetidae</taxon>
        <taxon>Cephalothecales</taxon>
        <taxon>Cephalothecaceae</taxon>
        <taxon>Phialemonium</taxon>
    </lineage>
</organism>
<evidence type="ECO:0000313" key="3">
    <source>
        <dbReference type="Proteomes" id="UP001586593"/>
    </source>
</evidence>
<protein>
    <submittedName>
        <fullName evidence="2">Uncharacterized protein</fullName>
    </submittedName>
</protein>
<dbReference type="Proteomes" id="UP001586593">
    <property type="component" value="Unassembled WGS sequence"/>
</dbReference>
<keyword evidence="3" id="KW-1185">Reference proteome</keyword>
<sequence>MAVAEQGDGGQGSSGGHGKMGEQGKKFGKKLGNAAIFGAGATIGSNIKGLCFAHGLLGERESTSKDGPVRLAIGLLLGLRRLLLLGMGACHVVGSRIGWFIGDESWSFFWCVRGGRPWCRLLYFHLQHVNPWRR</sequence>
<name>A0ABR3UZT8_9PEZI</name>
<proteinExistence type="predicted"/>
<evidence type="ECO:0000313" key="2">
    <source>
        <dbReference type="EMBL" id="KAL1835110.1"/>
    </source>
</evidence>
<feature type="compositionally biased region" description="Gly residues" evidence="1">
    <location>
        <begin position="7"/>
        <end position="18"/>
    </location>
</feature>
<feature type="region of interest" description="Disordered" evidence="1">
    <location>
        <begin position="1"/>
        <end position="22"/>
    </location>
</feature>
<comment type="caution">
    <text evidence="2">The sequence shown here is derived from an EMBL/GenBank/DDBJ whole genome shotgun (WGS) entry which is preliminary data.</text>
</comment>
<reference evidence="2 3" key="1">
    <citation type="journal article" date="2024" name="Commun. Biol.">
        <title>Comparative genomic analysis of thermophilic fungi reveals convergent evolutionary adaptations and gene losses.</title>
        <authorList>
            <person name="Steindorff A.S."/>
            <person name="Aguilar-Pontes M.V."/>
            <person name="Robinson A.J."/>
            <person name="Andreopoulos B."/>
            <person name="LaButti K."/>
            <person name="Kuo A."/>
            <person name="Mondo S."/>
            <person name="Riley R."/>
            <person name="Otillar R."/>
            <person name="Haridas S."/>
            <person name="Lipzen A."/>
            <person name="Grimwood J."/>
            <person name="Schmutz J."/>
            <person name="Clum A."/>
            <person name="Reid I.D."/>
            <person name="Moisan M.C."/>
            <person name="Butler G."/>
            <person name="Nguyen T.T.M."/>
            <person name="Dewar K."/>
            <person name="Conant G."/>
            <person name="Drula E."/>
            <person name="Henrissat B."/>
            <person name="Hansel C."/>
            <person name="Singer S."/>
            <person name="Hutchinson M.I."/>
            <person name="de Vries R.P."/>
            <person name="Natvig D.O."/>
            <person name="Powell A.J."/>
            <person name="Tsang A."/>
            <person name="Grigoriev I.V."/>
        </authorList>
    </citation>
    <scope>NUCLEOTIDE SEQUENCE [LARGE SCALE GENOMIC DNA]</scope>
    <source>
        <strain evidence="2 3">ATCC 24622</strain>
    </source>
</reference>
<evidence type="ECO:0000256" key="1">
    <source>
        <dbReference type="SAM" id="MobiDB-lite"/>
    </source>
</evidence>
<gene>
    <name evidence="2" type="ORF">VTK73DRAFT_6254</name>
</gene>
<accession>A0ABR3UZT8</accession>